<sequence>MQTRMIQQAVILNLIVIGEAAVQIETEFPDFAQANASVPWKKPRGMRNRLTHGYFDTNLDIVWETVKNALPELERVLSPHSG</sequence>
<evidence type="ECO:0000256" key="4">
    <source>
        <dbReference type="ARBA" id="ARBA00022741"/>
    </source>
</evidence>
<dbReference type="AlphaFoldDB" id="A0A158BP47"/>
<evidence type="ECO:0000256" key="5">
    <source>
        <dbReference type="ARBA" id="ARBA00022801"/>
    </source>
</evidence>
<organism evidence="6 7">
    <name type="scientific">Caballeronia ptereochthonis</name>
    <dbReference type="NCBI Taxonomy" id="1777144"/>
    <lineage>
        <taxon>Bacteria</taxon>
        <taxon>Pseudomonadati</taxon>
        <taxon>Pseudomonadota</taxon>
        <taxon>Betaproteobacteria</taxon>
        <taxon>Burkholderiales</taxon>
        <taxon>Burkholderiaceae</taxon>
        <taxon>Caballeronia</taxon>
    </lineage>
</organism>
<reference evidence="6" key="1">
    <citation type="submission" date="2016-01" db="EMBL/GenBank/DDBJ databases">
        <authorList>
            <person name="Peeters C."/>
        </authorList>
    </citation>
    <scope>NUCLEOTIDE SEQUENCE [LARGE SCALE GENOMIC DNA]</scope>
    <source>
        <strain evidence="6">LMG 29326</strain>
    </source>
</reference>
<accession>A0A158BP47</accession>
<protein>
    <recommendedName>
        <fullName evidence="8">DUF86 domain-containing protein</fullName>
    </recommendedName>
</protein>
<evidence type="ECO:0000313" key="7">
    <source>
        <dbReference type="Proteomes" id="UP000054978"/>
    </source>
</evidence>
<dbReference type="GO" id="GO:0000166">
    <property type="term" value="F:nucleotide binding"/>
    <property type="evidence" value="ECO:0007669"/>
    <property type="project" value="UniProtKB-KW"/>
</dbReference>
<keyword evidence="4" id="KW-0547">Nucleotide-binding</keyword>
<evidence type="ECO:0008006" key="8">
    <source>
        <dbReference type="Google" id="ProtNLM"/>
    </source>
</evidence>
<dbReference type="PANTHER" id="PTHR34139:SF1">
    <property type="entry name" value="RNASE MJ1380-RELATED"/>
    <property type="match status" value="1"/>
</dbReference>
<dbReference type="InterPro" id="IPR051813">
    <property type="entry name" value="HepT_RNase_toxin"/>
</dbReference>
<keyword evidence="7" id="KW-1185">Reference proteome</keyword>
<name>A0A158BP47_9BURK</name>
<dbReference type="STRING" id="1777144.AWB83_03429"/>
<dbReference type="Proteomes" id="UP000054978">
    <property type="component" value="Unassembled WGS sequence"/>
</dbReference>
<keyword evidence="3" id="KW-0540">Nuclease</keyword>
<evidence type="ECO:0000256" key="2">
    <source>
        <dbReference type="ARBA" id="ARBA00022649"/>
    </source>
</evidence>
<gene>
    <name evidence="6" type="ORF">AWB83_03429</name>
</gene>
<dbReference type="GO" id="GO:0004540">
    <property type="term" value="F:RNA nuclease activity"/>
    <property type="evidence" value="ECO:0007669"/>
    <property type="project" value="InterPro"/>
</dbReference>
<dbReference type="Pfam" id="PF01934">
    <property type="entry name" value="HepT-like"/>
    <property type="match status" value="1"/>
</dbReference>
<dbReference type="InterPro" id="IPR008201">
    <property type="entry name" value="HepT-like"/>
</dbReference>
<proteinExistence type="predicted"/>
<evidence type="ECO:0000256" key="3">
    <source>
        <dbReference type="ARBA" id="ARBA00022722"/>
    </source>
</evidence>
<dbReference type="EMBL" id="FCOB02000015">
    <property type="protein sequence ID" value="SAK71057.1"/>
    <property type="molecule type" value="Genomic_DNA"/>
</dbReference>
<comment type="caution">
    <text evidence="6">The sequence shown here is derived from an EMBL/GenBank/DDBJ whole genome shotgun (WGS) entry which is preliminary data.</text>
</comment>
<evidence type="ECO:0000256" key="1">
    <source>
        <dbReference type="ARBA" id="ARBA00022553"/>
    </source>
</evidence>
<dbReference type="GO" id="GO:0110001">
    <property type="term" value="C:toxin-antitoxin complex"/>
    <property type="evidence" value="ECO:0007669"/>
    <property type="project" value="InterPro"/>
</dbReference>
<dbReference type="GO" id="GO:0016787">
    <property type="term" value="F:hydrolase activity"/>
    <property type="evidence" value="ECO:0007669"/>
    <property type="project" value="UniProtKB-KW"/>
</dbReference>
<evidence type="ECO:0000313" key="6">
    <source>
        <dbReference type="EMBL" id="SAK71057.1"/>
    </source>
</evidence>
<keyword evidence="5" id="KW-0378">Hydrolase</keyword>
<keyword evidence="2" id="KW-1277">Toxin-antitoxin system</keyword>
<dbReference type="PANTHER" id="PTHR34139">
    <property type="entry name" value="UPF0331 PROTEIN MJ0127"/>
    <property type="match status" value="1"/>
</dbReference>
<keyword evidence="1" id="KW-0597">Phosphoprotein</keyword>